<evidence type="ECO:0000256" key="5">
    <source>
        <dbReference type="ARBA" id="ARBA00022692"/>
    </source>
</evidence>
<evidence type="ECO:0000256" key="8">
    <source>
        <dbReference type="SAM" id="Phobius"/>
    </source>
</evidence>
<feature type="transmembrane region" description="Helical" evidence="8">
    <location>
        <begin position="258"/>
        <end position="275"/>
    </location>
</feature>
<dbReference type="AlphaFoldDB" id="A0A5C1QF08"/>
<organism evidence="9 10">
    <name type="scientific">Oceanispirochaeta crateris</name>
    <dbReference type="NCBI Taxonomy" id="2518645"/>
    <lineage>
        <taxon>Bacteria</taxon>
        <taxon>Pseudomonadati</taxon>
        <taxon>Spirochaetota</taxon>
        <taxon>Spirochaetia</taxon>
        <taxon>Spirochaetales</taxon>
        <taxon>Spirochaetaceae</taxon>
        <taxon>Oceanispirochaeta</taxon>
    </lineage>
</organism>
<feature type="transmembrane region" description="Helical" evidence="8">
    <location>
        <begin position="102"/>
        <end position="120"/>
    </location>
</feature>
<feature type="transmembrane region" description="Helical" evidence="8">
    <location>
        <begin position="69"/>
        <end position="90"/>
    </location>
</feature>
<dbReference type="Gene3D" id="1.20.1530.20">
    <property type="match status" value="1"/>
</dbReference>
<comment type="subcellular location">
    <subcellularLocation>
        <location evidence="1">Cell membrane</location>
        <topology evidence="1">Multi-pass membrane protein</topology>
    </subcellularLocation>
</comment>
<feature type="transmembrane region" description="Helical" evidence="8">
    <location>
        <begin position="170"/>
        <end position="190"/>
    </location>
</feature>
<dbReference type="InterPro" id="IPR004776">
    <property type="entry name" value="Mem_transp_PIN-like"/>
</dbReference>
<keyword evidence="10" id="KW-1185">Reference proteome</keyword>
<evidence type="ECO:0000313" key="10">
    <source>
        <dbReference type="Proteomes" id="UP000324209"/>
    </source>
</evidence>
<feature type="transmembrane region" description="Helical" evidence="8">
    <location>
        <begin position="284"/>
        <end position="307"/>
    </location>
</feature>
<comment type="similarity">
    <text evidence="2">Belongs to the auxin efflux carrier (TC 2.A.69) family.</text>
</comment>
<keyword evidence="6 8" id="KW-1133">Transmembrane helix</keyword>
<evidence type="ECO:0000256" key="7">
    <source>
        <dbReference type="ARBA" id="ARBA00023136"/>
    </source>
</evidence>
<dbReference type="RefSeq" id="WP_149484736.1">
    <property type="nucleotide sequence ID" value="NZ_CP036150.1"/>
</dbReference>
<dbReference type="Proteomes" id="UP000324209">
    <property type="component" value="Chromosome"/>
</dbReference>
<gene>
    <name evidence="9" type="ORF">EXM22_01100</name>
</gene>
<dbReference type="GO" id="GO:0055085">
    <property type="term" value="P:transmembrane transport"/>
    <property type="evidence" value="ECO:0007669"/>
    <property type="project" value="InterPro"/>
</dbReference>
<evidence type="ECO:0000256" key="1">
    <source>
        <dbReference type="ARBA" id="ARBA00004651"/>
    </source>
</evidence>
<evidence type="ECO:0000313" key="9">
    <source>
        <dbReference type="EMBL" id="QEN06653.1"/>
    </source>
</evidence>
<keyword evidence="7 8" id="KW-0472">Membrane</keyword>
<proteinExistence type="inferred from homology"/>
<protein>
    <submittedName>
        <fullName evidence="9">AEC family transporter</fullName>
    </submittedName>
</protein>
<name>A0A5C1QF08_9SPIO</name>
<dbReference type="PANTHER" id="PTHR36838:SF4">
    <property type="entry name" value="AUXIN EFFLUX CARRIER FAMILY PROTEIN"/>
    <property type="match status" value="1"/>
</dbReference>
<reference evidence="9 10" key="1">
    <citation type="submission" date="2019-02" db="EMBL/GenBank/DDBJ databases">
        <title>Complete Genome Sequence and Methylome Analysis of free living Spirochaetas.</title>
        <authorList>
            <person name="Fomenkov A."/>
            <person name="Dubinina G."/>
            <person name="Leshcheva N."/>
            <person name="Mikheeva N."/>
            <person name="Grabovich M."/>
            <person name="Vincze T."/>
            <person name="Roberts R.J."/>
        </authorList>
    </citation>
    <scope>NUCLEOTIDE SEQUENCE [LARGE SCALE GENOMIC DNA]</scope>
    <source>
        <strain evidence="9 10">K2</strain>
    </source>
</reference>
<accession>A0A5C1QF08</accession>
<feature type="transmembrane region" description="Helical" evidence="8">
    <location>
        <begin position="126"/>
        <end position="149"/>
    </location>
</feature>
<sequence length="310" mass="32910">MNVLIQTLQGVVPVFLLIVIGTMLKHKKVIGPAFQKSSSIICFKLGLPALIFLKIAGLDFSGVFNFDEILIMLSITVVTMIVTLLVSLKLSDVSQRGPFSQGAFRGNIAIIGLALVLNLYGEDLAARGAMIVSVMLPVFNILSVIALTLPQHGMSVKGLVTSLKNIIKNPIILSVLAALGFSLLKIPVPVILGRLLAYLSDLALPLALINIGGSLSAKGFREKGKLALYSALIKTVILPVIAVIIFYNKGYNQEELGLVFLFMGAPTALSSHIMAESMDNDGDLAALIIMVTTSLAAVTTLIGISIINSL</sequence>
<keyword evidence="5 8" id="KW-0812">Transmembrane</keyword>
<evidence type="ECO:0000256" key="3">
    <source>
        <dbReference type="ARBA" id="ARBA00022448"/>
    </source>
</evidence>
<dbReference type="PANTHER" id="PTHR36838">
    <property type="entry name" value="AUXIN EFFLUX CARRIER FAMILY PROTEIN"/>
    <property type="match status" value="1"/>
</dbReference>
<dbReference type="InterPro" id="IPR038770">
    <property type="entry name" value="Na+/solute_symporter_sf"/>
</dbReference>
<dbReference type="KEGG" id="ock:EXM22_01100"/>
<evidence type="ECO:0000256" key="6">
    <source>
        <dbReference type="ARBA" id="ARBA00022989"/>
    </source>
</evidence>
<evidence type="ECO:0000256" key="4">
    <source>
        <dbReference type="ARBA" id="ARBA00022475"/>
    </source>
</evidence>
<keyword evidence="3" id="KW-0813">Transport</keyword>
<dbReference type="EMBL" id="CP036150">
    <property type="protein sequence ID" value="QEN06653.1"/>
    <property type="molecule type" value="Genomic_DNA"/>
</dbReference>
<dbReference type="GO" id="GO:0005886">
    <property type="term" value="C:plasma membrane"/>
    <property type="evidence" value="ECO:0007669"/>
    <property type="project" value="UniProtKB-SubCell"/>
</dbReference>
<evidence type="ECO:0000256" key="2">
    <source>
        <dbReference type="ARBA" id="ARBA00010145"/>
    </source>
</evidence>
<feature type="transmembrane region" description="Helical" evidence="8">
    <location>
        <begin position="227"/>
        <end position="246"/>
    </location>
</feature>
<keyword evidence="4" id="KW-1003">Cell membrane</keyword>
<dbReference type="Pfam" id="PF03547">
    <property type="entry name" value="Mem_trans"/>
    <property type="match status" value="1"/>
</dbReference>
<dbReference type="OrthoDB" id="369468at2"/>
<feature type="transmembrane region" description="Helical" evidence="8">
    <location>
        <begin position="6"/>
        <end position="24"/>
    </location>
</feature>
<feature type="transmembrane region" description="Helical" evidence="8">
    <location>
        <begin position="45"/>
        <end position="63"/>
    </location>
</feature>